<feature type="binding site" evidence="13">
    <location>
        <position position="249"/>
    </location>
    <ligand>
        <name>Mg(2+)</name>
        <dbReference type="ChEBI" id="CHEBI:18420"/>
        <note>shared with beta subunit</note>
    </ligand>
</feature>
<evidence type="ECO:0000256" key="13">
    <source>
        <dbReference type="HAMAP-Rule" id="MF_00281"/>
    </source>
</evidence>
<comment type="catalytic activity">
    <reaction evidence="12 13">
        <text>tRNA(Phe) + L-phenylalanine + ATP = L-phenylalanyl-tRNA(Phe) + AMP + diphosphate + H(+)</text>
        <dbReference type="Rhea" id="RHEA:19413"/>
        <dbReference type="Rhea" id="RHEA-COMP:9668"/>
        <dbReference type="Rhea" id="RHEA-COMP:9699"/>
        <dbReference type="ChEBI" id="CHEBI:15378"/>
        <dbReference type="ChEBI" id="CHEBI:30616"/>
        <dbReference type="ChEBI" id="CHEBI:33019"/>
        <dbReference type="ChEBI" id="CHEBI:58095"/>
        <dbReference type="ChEBI" id="CHEBI:78442"/>
        <dbReference type="ChEBI" id="CHEBI:78531"/>
        <dbReference type="ChEBI" id="CHEBI:456215"/>
        <dbReference type="EC" id="6.1.1.20"/>
    </reaction>
</comment>
<dbReference type="STRING" id="1450648.CLORY_15150"/>
<evidence type="ECO:0000256" key="7">
    <source>
        <dbReference type="ARBA" id="ARBA00022741"/>
    </source>
</evidence>
<dbReference type="CDD" id="cd00496">
    <property type="entry name" value="PheRS_alpha_core"/>
    <property type="match status" value="1"/>
</dbReference>
<comment type="cofactor">
    <cofactor evidence="13">
        <name>Mg(2+)</name>
        <dbReference type="ChEBI" id="CHEBI:18420"/>
    </cofactor>
    <text evidence="13">Binds 2 magnesium ions per tetramer.</text>
</comment>
<dbReference type="PANTHER" id="PTHR11538:SF41">
    <property type="entry name" value="PHENYLALANINE--TRNA LIGASE, MITOCHONDRIAL"/>
    <property type="match status" value="1"/>
</dbReference>
<dbReference type="AlphaFoldDB" id="A0A1V4IS78"/>
<keyword evidence="16" id="KW-1185">Reference proteome</keyword>
<dbReference type="GO" id="GO:0004826">
    <property type="term" value="F:phenylalanine-tRNA ligase activity"/>
    <property type="evidence" value="ECO:0007669"/>
    <property type="project" value="UniProtKB-UniRule"/>
</dbReference>
<keyword evidence="10 13" id="KW-0648">Protein biosynthesis</keyword>
<dbReference type="PROSITE" id="PS50862">
    <property type="entry name" value="AA_TRNA_LIGASE_II"/>
    <property type="match status" value="1"/>
</dbReference>
<name>A0A1V4IS78_9CLOT</name>
<comment type="subunit">
    <text evidence="3 13">Tetramer of two alpha and two beta subunits.</text>
</comment>
<evidence type="ECO:0000256" key="8">
    <source>
        <dbReference type="ARBA" id="ARBA00022840"/>
    </source>
</evidence>
<dbReference type="InterPro" id="IPR006195">
    <property type="entry name" value="aa-tRNA-synth_II"/>
</dbReference>
<evidence type="ECO:0000256" key="12">
    <source>
        <dbReference type="ARBA" id="ARBA00049255"/>
    </source>
</evidence>
<evidence type="ECO:0000313" key="16">
    <source>
        <dbReference type="Proteomes" id="UP000190080"/>
    </source>
</evidence>
<dbReference type="InterPro" id="IPR002319">
    <property type="entry name" value="Phenylalanyl-tRNA_Synthase"/>
</dbReference>
<evidence type="ECO:0000256" key="4">
    <source>
        <dbReference type="ARBA" id="ARBA00022490"/>
    </source>
</evidence>
<feature type="domain" description="Aminoacyl-transfer RNA synthetases class-II family profile" evidence="14">
    <location>
        <begin position="108"/>
        <end position="313"/>
    </location>
</feature>
<dbReference type="GO" id="GO:0005737">
    <property type="term" value="C:cytoplasm"/>
    <property type="evidence" value="ECO:0007669"/>
    <property type="project" value="UniProtKB-SubCell"/>
</dbReference>
<keyword evidence="11 13" id="KW-0030">Aminoacyl-tRNA synthetase</keyword>
<keyword evidence="5 13" id="KW-0436">Ligase</keyword>
<dbReference type="Proteomes" id="UP000190080">
    <property type="component" value="Unassembled WGS sequence"/>
</dbReference>
<keyword evidence="7 13" id="KW-0547">Nucleotide-binding</keyword>
<comment type="caution">
    <text evidence="15">The sequence shown here is derived from an EMBL/GenBank/DDBJ whole genome shotgun (WGS) entry which is preliminary data.</text>
</comment>
<accession>A0A1V4IS78</accession>
<dbReference type="SUPFAM" id="SSF55681">
    <property type="entry name" value="Class II aaRS and biotin synthetases"/>
    <property type="match status" value="1"/>
</dbReference>
<gene>
    <name evidence="15" type="primary">pheS_1</name>
    <name evidence="13" type="synonym">pheS</name>
    <name evidence="15" type="ORF">CLORY_15150</name>
</gene>
<dbReference type="GO" id="GO:0016740">
    <property type="term" value="F:transferase activity"/>
    <property type="evidence" value="ECO:0007669"/>
    <property type="project" value="UniProtKB-ARBA"/>
</dbReference>
<evidence type="ECO:0000256" key="11">
    <source>
        <dbReference type="ARBA" id="ARBA00023146"/>
    </source>
</evidence>
<dbReference type="Pfam" id="PF01409">
    <property type="entry name" value="tRNA-synt_2d"/>
    <property type="match status" value="1"/>
</dbReference>
<dbReference type="Pfam" id="PF02912">
    <property type="entry name" value="Phe_tRNA-synt_N"/>
    <property type="match status" value="1"/>
</dbReference>
<dbReference type="GO" id="GO:0140096">
    <property type="term" value="F:catalytic activity, acting on a protein"/>
    <property type="evidence" value="ECO:0007669"/>
    <property type="project" value="UniProtKB-ARBA"/>
</dbReference>
<evidence type="ECO:0000256" key="5">
    <source>
        <dbReference type="ARBA" id="ARBA00022598"/>
    </source>
</evidence>
<organism evidence="15 16">
    <name type="scientific">Clostridium oryzae</name>
    <dbReference type="NCBI Taxonomy" id="1450648"/>
    <lineage>
        <taxon>Bacteria</taxon>
        <taxon>Bacillati</taxon>
        <taxon>Bacillota</taxon>
        <taxon>Clostridia</taxon>
        <taxon>Eubacteriales</taxon>
        <taxon>Clostridiaceae</taxon>
        <taxon>Clostridium</taxon>
    </lineage>
</organism>
<dbReference type="GO" id="GO:0000287">
    <property type="term" value="F:magnesium ion binding"/>
    <property type="evidence" value="ECO:0007669"/>
    <property type="project" value="UniProtKB-UniRule"/>
</dbReference>
<evidence type="ECO:0000313" key="15">
    <source>
        <dbReference type="EMBL" id="OPJ62891.1"/>
    </source>
</evidence>
<evidence type="ECO:0000256" key="2">
    <source>
        <dbReference type="ARBA" id="ARBA00010207"/>
    </source>
</evidence>
<sequence>MEDIIIQLKDAVDKALQQVNTIEEAEQVRISFLGKKGELTNILKSLSKYSIDERKLIGAKGNKLKNYITEKVEELKDKFEKSDLKSKFDITLPASDFEEGTYHPITIVQREIEEIFKGMGFMIADTDEVETDYYNFEALNIPKYHPARDMQDTYWLENGMVLRSQTSAGQQHIMHEYKPPIRAIIPGRCFRNEDIDASHENTFYQLEGIVIDKDISVANLMYTMEIMLSEVFGRKTEVRLRPGYFPFVEPGFELDIKCQICGGKGCPTCKHSGWLELLPCGMIHPNVLKYGGIDNEKYTGFAFGLGLTRLAMMKYGIPDIRVFNSGNLKILKQFK</sequence>
<dbReference type="PANTHER" id="PTHR11538">
    <property type="entry name" value="PHENYLALANYL-TRNA SYNTHETASE"/>
    <property type="match status" value="1"/>
</dbReference>
<protein>
    <recommendedName>
        <fullName evidence="13">Phenylalanine--tRNA ligase alpha subunit</fullName>
        <ecNumber evidence="13">6.1.1.20</ecNumber>
    </recommendedName>
    <alternativeName>
        <fullName evidence="13">Phenylalanyl-tRNA synthetase alpha subunit</fullName>
        <shortName evidence="13">PheRS</shortName>
    </alternativeName>
</protein>
<dbReference type="FunFam" id="3.30.930.10:FF:000089">
    <property type="entry name" value="Phenylalanine--tRNA ligase alpha subunit"/>
    <property type="match status" value="1"/>
</dbReference>
<dbReference type="EMBL" id="MZGV01000012">
    <property type="protein sequence ID" value="OPJ62891.1"/>
    <property type="molecule type" value="Genomic_DNA"/>
</dbReference>
<evidence type="ECO:0000256" key="1">
    <source>
        <dbReference type="ARBA" id="ARBA00004496"/>
    </source>
</evidence>
<dbReference type="InterPro" id="IPR022911">
    <property type="entry name" value="Phe_tRNA_ligase_alpha1_bac"/>
</dbReference>
<comment type="subcellular location">
    <subcellularLocation>
        <location evidence="1 13">Cytoplasm</location>
    </subcellularLocation>
</comment>
<keyword evidence="4 13" id="KW-0963">Cytoplasm</keyword>
<dbReference type="Gene3D" id="3.30.930.10">
    <property type="entry name" value="Bira Bifunctional Protein, Domain 2"/>
    <property type="match status" value="1"/>
</dbReference>
<keyword evidence="6 13" id="KW-0479">Metal-binding</keyword>
<dbReference type="InterPro" id="IPR004188">
    <property type="entry name" value="Phe-tRNA_ligase_II_N"/>
</dbReference>
<dbReference type="InterPro" id="IPR004529">
    <property type="entry name" value="Phe-tRNA-synth_IIc_asu"/>
</dbReference>
<dbReference type="InterPro" id="IPR045864">
    <property type="entry name" value="aa-tRNA-synth_II/BPL/LPL"/>
</dbReference>
<evidence type="ECO:0000256" key="3">
    <source>
        <dbReference type="ARBA" id="ARBA00011209"/>
    </source>
</evidence>
<dbReference type="EC" id="6.1.1.20" evidence="13"/>
<dbReference type="GO" id="GO:0000049">
    <property type="term" value="F:tRNA binding"/>
    <property type="evidence" value="ECO:0007669"/>
    <property type="project" value="InterPro"/>
</dbReference>
<dbReference type="GO" id="GO:0006432">
    <property type="term" value="P:phenylalanyl-tRNA aminoacylation"/>
    <property type="evidence" value="ECO:0007669"/>
    <property type="project" value="UniProtKB-UniRule"/>
</dbReference>
<reference evidence="15 16" key="1">
    <citation type="submission" date="2017-03" db="EMBL/GenBank/DDBJ databases">
        <title>Genome sequence of Clostridium oryzae DSM 28571.</title>
        <authorList>
            <person name="Poehlein A."/>
            <person name="Daniel R."/>
        </authorList>
    </citation>
    <scope>NUCLEOTIDE SEQUENCE [LARGE SCALE GENOMIC DNA]</scope>
    <source>
        <strain evidence="15 16">DSM 28571</strain>
    </source>
</reference>
<evidence type="ECO:0000256" key="9">
    <source>
        <dbReference type="ARBA" id="ARBA00022842"/>
    </source>
</evidence>
<evidence type="ECO:0000256" key="10">
    <source>
        <dbReference type="ARBA" id="ARBA00022917"/>
    </source>
</evidence>
<comment type="similarity">
    <text evidence="2 13">Belongs to the class-II aminoacyl-tRNA synthetase family. Phe-tRNA synthetase alpha subunit type 1 subfamily.</text>
</comment>
<evidence type="ECO:0000259" key="14">
    <source>
        <dbReference type="PROSITE" id="PS50862"/>
    </source>
</evidence>
<dbReference type="SUPFAM" id="SSF46589">
    <property type="entry name" value="tRNA-binding arm"/>
    <property type="match status" value="1"/>
</dbReference>
<dbReference type="HAMAP" id="MF_00281">
    <property type="entry name" value="Phe_tRNA_synth_alpha1"/>
    <property type="match status" value="1"/>
</dbReference>
<dbReference type="NCBIfam" id="TIGR00468">
    <property type="entry name" value="pheS"/>
    <property type="match status" value="1"/>
</dbReference>
<keyword evidence="9 13" id="KW-0460">Magnesium</keyword>
<dbReference type="InterPro" id="IPR010978">
    <property type="entry name" value="tRNA-bd_arm"/>
</dbReference>
<dbReference type="GO" id="GO:0005524">
    <property type="term" value="F:ATP binding"/>
    <property type="evidence" value="ECO:0007669"/>
    <property type="project" value="UniProtKB-UniRule"/>
</dbReference>
<keyword evidence="8 13" id="KW-0067">ATP-binding</keyword>
<evidence type="ECO:0000256" key="6">
    <source>
        <dbReference type="ARBA" id="ARBA00022723"/>
    </source>
</evidence>
<dbReference type="OrthoDB" id="9800719at2"/>
<proteinExistence type="inferred from homology"/>
<dbReference type="RefSeq" id="WP_079422925.1">
    <property type="nucleotide sequence ID" value="NZ_MZGV01000012.1"/>
</dbReference>